<keyword evidence="4 11" id="KW-0507">mRNA processing</keyword>
<dbReference type="Proteomes" id="UP000800093">
    <property type="component" value="Unassembled WGS sequence"/>
</dbReference>
<feature type="binding site" evidence="13">
    <location>
        <position position="102"/>
    </location>
    <ligand>
        <name>Mg(2+)</name>
        <dbReference type="ChEBI" id="CHEBI:18420"/>
        <label>2</label>
        <note>catalytic</note>
    </ligand>
</feature>
<dbReference type="GO" id="GO:0006397">
    <property type="term" value="P:mRNA processing"/>
    <property type="evidence" value="ECO:0007669"/>
    <property type="project" value="UniProtKB-KW"/>
</dbReference>
<comment type="subcellular location">
    <subcellularLocation>
        <location evidence="2 11">Nucleus</location>
    </subcellularLocation>
</comment>
<dbReference type="GO" id="GO:1990817">
    <property type="term" value="F:poly(A) RNA polymerase activity"/>
    <property type="evidence" value="ECO:0007669"/>
    <property type="project" value="UniProtKB-UniRule"/>
</dbReference>
<dbReference type="FunFam" id="3.30.460.10:FF:000002">
    <property type="entry name" value="Poly(A) polymerase alpha, putative"/>
    <property type="match status" value="1"/>
</dbReference>
<accession>A0A9P4N4C6</accession>
<dbReference type="PANTHER" id="PTHR10682:SF10">
    <property type="entry name" value="POLYNUCLEOTIDE ADENYLYLTRANSFERASE"/>
    <property type="match status" value="1"/>
</dbReference>
<evidence type="ECO:0000256" key="12">
    <source>
        <dbReference type="PIRSR" id="PIRSR018425-1"/>
    </source>
</evidence>
<sequence length="583" mass="65783">MEAPQKRQWGVTSAISEAQPTEADLKLNDQLVDALKRENNFESPEGLQNRTKVLDHFQKVVEEFVRRVCKLKKLPDSTIQSAGGKVFTFGSYALGVSNPGSDIDTLVVAPKHVHRDDFFERFPPTFKEMSAAEDITEFNPVPTAYVPIIKMEYCGVSIDLIFVSLQSVSSIPSDFTLTDKALLRGLDDTGMRCVNGTRVTHELIDAVPQVKSFRHATRAVKLWANQRAIYGAVFGYPGGVAWAIMVARICQLYPFACGATILSKFFSLMMKWHWPRPVMLKSIEEGSLGLRVWNPQIYPQDRLHLMPIITPAFPSMCATYTVMHSTKQIMMDEFKRADNILNAIQLGKRSWSDLFDRHTFFTQDHKYYLSVIAASRSREAHDSFTGLVQSKVRLLVKGIDDSDAGVDIARPYIKGFERMHRCENEDQVERIIQGNMDFQLTEEDAREATTSIANGEKQAKDQHIIYTTTWYIGLTLPESGGKSLDISFPVAEFKRYVTLADTYDQDKMSVRVVHTRNYDLPADVFVEGETRQIKPVKEKKKKGHGKSAKRGFAETGLDVRNGALPSAFHYFPARYAGLYGTAC</sequence>
<dbReference type="InterPro" id="IPR011068">
    <property type="entry name" value="NuclTrfase_I-like_C"/>
</dbReference>
<protein>
    <recommendedName>
        <fullName evidence="11">Poly(A) polymerase</fullName>
        <ecNumber evidence="11">2.7.7.19</ecNumber>
    </recommendedName>
</protein>
<dbReference type="GO" id="GO:0003723">
    <property type="term" value="F:RNA binding"/>
    <property type="evidence" value="ECO:0007669"/>
    <property type="project" value="UniProtKB-UniRule"/>
</dbReference>
<feature type="binding site" evidence="13">
    <location>
        <position position="102"/>
    </location>
    <ligand>
        <name>Mg(2+)</name>
        <dbReference type="ChEBI" id="CHEBI:18420"/>
        <label>1</label>
        <note>catalytic</note>
    </ligand>
</feature>
<dbReference type="Pfam" id="PF20750">
    <property type="entry name" value="PAP_NTPase"/>
    <property type="match status" value="1"/>
</dbReference>
<feature type="binding site" evidence="12">
    <location>
        <begin position="102"/>
        <end position="104"/>
    </location>
    <ligand>
        <name>ATP</name>
        <dbReference type="ChEBI" id="CHEBI:30616"/>
    </ligand>
</feature>
<keyword evidence="5 11" id="KW-0808">Transferase</keyword>
<keyword evidence="7 11" id="KW-0547">Nucleotide-binding</keyword>
<feature type="binding site" evidence="12">
    <location>
        <position position="230"/>
    </location>
    <ligand>
        <name>ATP</name>
        <dbReference type="ChEBI" id="CHEBI:30616"/>
    </ligand>
</feature>
<feature type="binding site" evidence="12">
    <location>
        <begin position="239"/>
        <end position="240"/>
    </location>
    <ligand>
        <name>ATP</name>
        <dbReference type="ChEBI" id="CHEBI:30616"/>
    </ligand>
</feature>
<evidence type="ECO:0000256" key="13">
    <source>
        <dbReference type="PIRSR" id="PIRSR018425-2"/>
    </source>
</evidence>
<evidence type="ECO:0000259" key="14">
    <source>
        <dbReference type="Pfam" id="PF04926"/>
    </source>
</evidence>
<comment type="similarity">
    <text evidence="3 11">Belongs to the poly(A) polymerase family.</text>
</comment>
<feature type="domain" description="Poly(A) polymerase central" evidence="15">
    <location>
        <begin position="212"/>
        <end position="356"/>
    </location>
</feature>
<feature type="binding site" evidence="13">
    <location>
        <position position="104"/>
    </location>
    <ligand>
        <name>Mg(2+)</name>
        <dbReference type="ChEBI" id="CHEBI:18420"/>
        <label>1</label>
        <note>catalytic</note>
    </ligand>
</feature>
<feature type="binding site" evidence="13">
    <location>
        <position position="159"/>
    </location>
    <ligand>
        <name>Mg(2+)</name>
        <dbReference type="ChEBI" id="CHEBI:18420"/>
        <label>2</label>
        <note>catalytic</note>
    </ligand>
</feature>
<evidence type="ECO:0000256" key="11">
    <source>
        <dbReference type="PIRNR" id="PIRNR018425"/>
    </source>
</evidence>
<evidence type="ECO:0000256" key="4">
    <source>
        <dbReference type="ARBA" id="ARBA00022664"/>
    </source>
</evidence>
<dbReference type="InterPro" id="IPR048840">
    <property type="entry name" value="PolA_pol_NTPase"/>
</dbReference>
<dbReference type="SUPFAM" id="SSF81301">
    <property type="entry name" value="Nucleotidyltransferase"/>
    <property type="match status" value="1"/>
</dbReference>
<dbReference type="PIRSF" id="PIRSF018425">
    <property type="entry name" value="PolyA_polymerase"/>
    <property type="match status" value="1"/>
</dbReference>
<keyword evidence="18" id="KW-1185">Reference proteome</keyword>
<dbReference type="Gene3D" id="3.30.70.590">
    <property type="entry name" value="Poly(A) polymerase predicted RNA binding domain"/>
    <property type="match status" value="1"/>
</dbReference>
<feature type="binding site" evidence="12">
    <location>
        <position position="159"/>
    </location>
    <ligand>
        <name>ATP</name>
        <dbReference type="ChEBI" id="CHEBI:30616"/>
    </ligand>
</feature>
<keyword evidence="8 11" id="KW-0067">ATP-binding</keyword>
<dbReference type="Pfam" id="PF04926">
    <property type="entry name" value="PAP_RNA-bind"/>
    <property type="match status" value="1"/>
</dbReference>
<comment type="cofactor">
    <cofactor evidence="1">
        <name>Mn(2+)</name>
        <dbReference type="ChEBI" id="CHEBI:29035"/>
    </cofactor>
</comment>
<feature type="binding site" evidence="13">
    <location>
        <position position="104"/>
    </location>
    <ligand>
        <name>Mg(2+)</name>
        <dbReference type="ChEBI" id="CHEBI:18420"/>
        <label>2</label>
        <note>catalytic</note>
    </ligand>
</feature>
<feature type="binding site" evidence="12">
    <location>
        <begin position="89"/>
        <end position="91"/>
    </location>
    <ligand>
        <name>ATP</name>
        <dbReference type="ChEBI" id="CHEBI:30616"/>
    </ligand>
</feature>
<dbReference type="SUPFAM" id="SSF81631">
    <property type="entry name" value="PAP/OAS1 substrate-binding domain"/>
    <property type="match status" value="1"/>
</dbReference>
<gene>
    <name evidence="17" type="ORF">CC78DRAFT_535381</name>
</gene>
<dbReference type="CDD" id="cd05402">
    <property type="entry name" value="NT_PAP_TUTase"/>
    <property type="match status" value="1"/>
</dbReference>
<evidence type="ECO:0000313" key="18">
    <source>
        <dbReference type="Proteomes" id="UP000800093"/>
    </source>
</evidence>
<comment type="cofactor">
    <cofactor evidence="13">
        <name>Mg(2+)</name>
        <dbReference type="ChEBI" id="CHEBI:18420"/>
    </cofactor>
    <text evidence="13">Binds 2 magnesium ions. Also active with manganese.</text>
</comment>
<dbReference type="InterPro" id="IPR007010">
    <property type="entry name" value="PolA_pol_RNA-bd_dom"/>
</dbReference>
<comment type="caution">
    <text evidence="17">The sequence shown here is derived from an EMBL/GenBank/DDBJ whole genome shotgun (WGS) entry which is preliminary data.</text>
</comment>
<dbReference type="InterPro" id="IPR043519">
    <property type="entry name" value="NT_sf"/>
</dbReference>
<evidence type="ECO:0000256" key="10">
    <source>
        <dbReference type="ARBA" id="ARBA00023242"/>
    </source>
</evidence>
<dbReference type="GO" id="GO:0046872">
    <property type="term" value="F:metal ion binding"/>
    <property type="evidence" value="ECO:0007669"/>
    <property type="project" value="UniProtKB-KW"/>
</dbReference>
<evidence type="ECO:0000256" key="6">
    <source>
        <dbReference type="ARBA" id="ARBA00022723"/>
    </source>
</evidence>
<name>A0A9P4N4C6_9PLEO</name>
<evidence type="ECO:0000259" key="16">
    <source>
        <dbReference type="Pfam" id="PF20750"/>
    </source>
</evidence>
<evidence type="ECO:0000256" key="8">
    <source>
        <dbReference type="ARBA" id="ARBA00022840"/>
    </source>
</evidence>
<evidence type="ECO:0000259" key="15">
    <source>
        <dbReference type="Pfam" id="PF04928"/>
    </source>
</evidence>
<keyword evidence="9 13" id="KW-0460">Magnesium</keyword>
<dbReference type="Pfam" id="PF04928">
    <property type="entry name" value="PAP_central"/>
    <property type="match status" value="1"/>
</dbReference>
<dbReference type="AlphaFoldDB" id="A0A9P4N4C6"/>
<evidence type="ECO:0000256" key="2">
    <source>
        <dbReference type="ARBA" id="ARBA00004123"/>
    </source>
</evidence>
<evidence type="ECO:0000256" key="3">
    <source>
        <dbReference type="ARBA" id="ARBA00010912"/>
    </source>
</evidence>
<feature type="domain" description="Poly(A) polymerase nucleotidyltransferase" evidence="16">
    <location>
        <begin position="10"/>
        <end position="207"/>
    </location>
</feature>
<dbReference type="Gene3D" id="1.10.1410.10">
    <property type="match status" value="1"/>
</dbReference>
<proteinExistence type="inferred from homology"/>
<evidence type="ECO:0000256" key="7">
    <source>
        <dbReference type="ARBA" id="ARBA00022741"/>
    </source>
</evidence>
<keyword evidence="10 11" id="KW-0539">Nucleus</keyword>
<comment type="catalytic activity">
    <reaction evidence="11">
        <text>RNA(n) + ATP = RNA(n)-3'-adenine ribonucleotide + diphosphate</text>
        <dbReference type="Rhea" id="RHEA:11332"/>
        <dbReference type="Rhea" id="RHEA-COMP:14527"/>
        <dbReference type="Rhea" id="RHEA-COMP:17347"/>
        <dbReference type="ChEBI" id="CHEBI:30616"/>
        <dbReference type="ChEBI" id="CHEBI:33019"/>
        <dbReference type="ChEBI" id="CHEBI:140395"/>
        <dbReference type="ChEBI" id="CHEBI:173115"/>
        <dbReference type="EC" id="2.7.7.19"/>
    </reaction>
</comment>
<dbReference type="EC" id="2.7.7.19" evidence="11"/>
<feature type="binding site" evidence="12">
    <location>
        <position position="221"/>
    </location>
    <ligand>
        <name>ATP</name>
        <dbReference type="ChEBI" id="CHEBI:30616"/>
    </ligand>
</feature>
<dbReference type="OrthoDB" id="412748at2759"/>
<dbReference type="InterPro" id="IPR014492">
    <property type="entry name" value="PolyA_polymerase"/>
</dbReference>
<reference evidence="18" key="1">
    <citation type="journal article" date="2020" name="Stud. Mycol.">
        <title>101 Dothideomycetes genomes: A test case for predicting lifestyles and emergence of pathogens.</title>
        <authorList>
            <person name="Haridas S."/>
            <person name="Albert R."/>
            <person name="Binder M."/>
            <person name="Bloem J."/>
            <person name="LaButti K."/>
            <person name="Salamov A."/>
            <person name="Andreopoulos B."/>
            <person name="Baker S."/>
            <person name="Barry K."/>
            <person name="Bills G."/>
            <person name="Bluhm B."/>
            <person name="Cannon C."/>
            <person name="Castanera R."/>
            <person name="Culley D."/>
            <person name="Daum C."/>
            <person name="Ezra D."/>
            <person name="Gonzalez J."/>
            <person name="Henrissat B."/>
            <person name="Kuo A."/>
            <person name="Liang C."/>
            <person name="Lipzen A."/>
            <person name="Lutzoni F."/>
            <person name="Magnuson J."/>
            <person name="Mondo S."/>
            <person name="Nolan M."/>
            <person name="Ohm R."/>
            <person name="Pangilinan J."/>
            <person name="Park H.-J."/>
            <person name="Ramirez L."/>
            <person name="Alfaro M."/>
            <person name="Sun H."/>
            <person name="Tritt A."/>
            <person name="Yoshinaga Y."/>
            <person name="Zwiers L.-H."/>
            <person name="Turgeon B."/>
            <person name="Goodwin S."/>
            <person name="Spatafora J."/>
            <person name="Crous P."/>
            <person name="Grigoriev I."/>
        </authorList>
    </citation>
    <scope>NUCLEOTIDE SEQUENCE [LARGE SCALE GENOMIC DNA]</scope>
    <source>
        <strain evidence="18">CBS 304.66</strain>
    </source>
</reference>
<evidence type="ECO:0000313" key="17">
    <source>
        <dbReference type="EMBL" id="KAF2261764.1"/>
    </source>
</evidence>
<dbReference type="GO" id="GO:0005524">
    <property type="term" value="F:ATP binding"/>
    <property type="evidence" value="ECO:0007669"/>
    <property type="project" value="UniProtKB-UniRule"/>
</dbReference>
<dbReference type="PANTHER" id="PTHR10682">
    <property type="entry name" value="POLY A POLYMERASE"/>
    <property type="match status" value="1"/>
</dbReference>
<organism evidence="17 18">
    <name type="scientific">Lojkania enalia</name>
    <dbReference type="NCBI Taxonomy" id="147567"/>
    <lineage>
        <taxon>Eukaryota</taxon>
        <taxon>Fungi</taxon>
        <taxon>Dikarya</taxon>
        <taxon>Ascomycota</taxon>
        <taxon>Pezizomycotina</taxon>
        <taxon>Dothideomycetes</taxon>
        <taxon>Pleosporomycetidae</taxon>
        <taxon>Pleosporales</taxon>
        <taxon>Pleosporales incertae sedis</taxon>
        <taxon>Lojkania</taxon>
    </lineage>
</organism>
<dbReference type="EMBL" id="ML986650">
    <property type="protein sequence ID" value="KAF2261764.1"/>
    <property type="molecule type" value="Genomic_DNA"/>
</dbReference>
<comment type="function">
    <text evidence="11">Polymerase that creates the 3'-poly(A) tail of mRNA's.</text>
</comment>
<dbReference type="InterPro" id="IPR007012">
    <property type="entry name" value="PolA_pol_cen_dom"/>
</dbReference>
<keyword evidence="6 13" id="KW-0479">Metal-binding</keyword>
<dbReference type="GO" id="GO:0031123">
    <property type="term" value="P:RNA 3'-end processing"/>
    <property type="evidence" value="ECO:0007669"/>
    <property type="project" value="InterPro"/>
</dbReference>
<evidence type="ECO:0000256" key="5">
    <source>
        <dbReference type="ARBA" id="ARBA00022679"/>
    </source>
</evidence>
<evidence type="ECO:0000256" key="1">
    <source>
        <dbReference type="ARBA" id="ARBA00001936"/>
    </source>
</evidence>
<dbReference type="FunFam" id="1.10.1410.10:FF:000001">
    <property type="entry name" value="Putative poly(A) polymerase gamma"/>
    <property type="match status" value="1"/>
</dbReference>
<dbReference type="GO" id="GO:0005634">
    <property type="term" value="C:nucleus"/>
    <property type="evidence" value="ECO:0007669"/>
    <property type="project" value="UniProtKB-SubCell"/>
</dbReference>
<evidence type="ECO:0000256" key="9">
    <source>
        <dbReference type="ARBA" id="ARBA00022842"/>
    </source>
</evidence>
<dbReference type="Gene3D" id="3.30.460.10">
    <property type="entry name" value="Beta Polymerase, domain 2"/>
    <property type="match status" value="1"/>
</dbReference>
<dbReference type="SUPFAM" id="SSF55003">
    <property type="entry name" value="PAP/Archaeal CCA-adding enzyme, C-terminal domain"/>
    <property type="match status" value="1"/>
</dbReference>
<feature type="domain" description="Poly(A) polymerase RNA-binding" evidence="14">
    <location>
        <begin position="359"/>
        <end position="533"/>
    </location>
</feature>